<evidence type="ECO:0000256" key="3">
    <source>
        <dbReference type="ARBA" id="ARBA00022692"/>
    </source>
</evidence>
<feature type="transmembrane region" description="Helical" evidence="7">
    <location>
        <begin position="89"/>
        <end position="113"/>
    </location>
</feature>
<dbReference type="PANTHER" id="PTHR33885:SF3">
    <property type="entry name" value="PHAGE SHOCK PROTEIN C"/>
    <property type="match status" value="1"/>
</dbReference>
<dbReference type="InterPro" id="IPR052027">
    <property type="entry name" value="PspC"/>
</dbReference>
<reference evidence="9 10" key="1">
    <citation type="journal article" date="2013" name="Genome Announc.">
        <title>Draft Genome Sequence of Rhodococcus rhodnii Strain LMG5362, a Symbiont of Rhodnius prolixus (Hemiptera, Reduviidae, Triatominae), the Principle Vector of Trypanosoma cruzi.</title>
        <authorList>
            <person name="Pachebat J.A."/>
            <person name="van Keulen G."/>
            <person name="Whitten M.M."/>
            <person name="Girdwood S."/>
            <person name="Del Sol R."/>
            <person name="Dyson P.J."/>
            <person name="Facey P.D."/>
        </authorList>
    </citation>
    <scope>NUCLEOTIDE SEQUENCE [LARGE SCALE GENOMIC DNA]</scope>
    <source>
        <strain evidence="9 10">LMG 5362</strain>
    </source>
</reference>
<organism evidence="9 10">
    <name type="scientific">Rhodococcus rhodnii LMG 5362</name>
    <dbReference type="NCBI Taxonomy" id="1273125"/>
    <lineage>
        <taxon>Bacteria</taxon>
        <taxon>Bacillati</taxon>
        <taxon>Actinomycetota</taxon>
        <taxon>Actinomycetes</taxon>
        <taxon>Mycobacteriales</taxon>
        <taxon>Nocardiaceae</taxon>
        <taxon>Rhodococcus</taxon>
    </lineage>
</organism>
<keyword evidence="2" id="KW-1003">Cell membrane</keyword>
<keyword evidence="4 7" id="KW-1133">Transmembrane helix</keyword>
<comment type="subcellular location">
    <subcellularLocation>
        <location evidence="1">Cell membrane</location>
        <topology evidence="1">Single-pass membrane protein</topology>
    </subcellularLocation>
</comment>
<gene>
    <name evidence="9" type="ORF">Rrhod_0615</name>
</gene>
<evidence type="ECO:0000256" key="6">
    <source>
        <dbReference type="SAM" id="MobiDB-lite"/>
    </source>
</evidence>
<proteinExistence type="predicted"/>
<evidence type="ECO:0000256" key="5">
    <source>
        <dbReference type="ARBA" id="ARBA00023136"/>
    </source>
</evidence>
<dbReference type="Pfam" id="PF04024">
    <property type="entry name" value="PspC"/>
    <property type="match status" value="1"/>
</dbReference>
<dbReference type="PANTHER" id="PTHR33885">
    <property type="entry name" value="PHAGE SHOCK PROTEIN C"/>
    <property type="match status" value="1"/>
</dbReference>
<evidence type="ECO:0000313" key="10">
    <source>
        <dbReference type="Proteomes" id="UP000013525"/>
    </source>
</evidence>
<evidence type="ECO:0000256" key="4">
    <source>
        <dbReference type="ARBA" id="ARBA00022989"/>
    </source>
</evidence>
<dbReference type="EMBL" id="APMY01000020">
    <property type="protein sequence ID" value="EOM77941.1"/>
    <property type="molecule type" value="Genomic_DNA"/>
</dbReference>
<dbReference type="PATRIC" id="fig|1273125.3.peg.599"/>
<evidence type="ECO:0000256" key="7">
    <source>
        <dbReference type="SAM" id="Phobius"/>
    </source>
</evidence>
<dbReference type="InterPro" id="IPR007168">
    <property type="entry name" value="Phageshock_PspC_N"/>
</dbReference>
<evidence type="ECO:0000256" key="2">
    <source>
        <dbReference type="ARBA" id="ARBA00022475"/>
    </source>
</evidence>
<dbReference type="AlphaFoldDB" id="R7WRK9"/>
<accession>R7WRK9</accession>
<feature type="compositionally biased region" description="Polar residues" evidence="6">
    <location>
        <begin position="46"/>
        <end position="55"/>
    </location>
</feature>
<feature type="domain" description="Phage shock protein PspC N-terminal" evidence="8">
    <location>
        <begin position="58"/>
        <end position="116"/>
    </location>
</feature>
<evidence type="ECO:0000313" key="9">
    <source>
        <dbReference type="EMBL" id="EOM77941.1"/>
    </source>
</evidence>
<name>R7WRK9_9NOCA</name>
<keyword evidence="5 7" id="KW-0472">Membrane</keyword>
<dbReference type="Proteomes" id="UP000013525">
    <property type="component" value="Unassembled WGS sequence"/>
</dbReference>
<dbReference type="GO" id="GO:0005886">
    <property type="term" value="C:plasma membrane"/>
    <property type="evidence" value="ECO:0007669"/>
    <property type="project" value="UniProtKB-SubCell"/>
</dbReference>
<sequence length="116" mass="12439">MAVISADPADSKRMVACPGTTRKIRDRARVITDAAAEPTRHPGNMNEYTTPNPGNASKRFVRSRTDRKISGVCGGIAHYFGIDANLVRVLVVLATLLTTGGGLLAYVAAWVIMPEE</sequence>
<evidence type="ECO:0000259" key="8">
    <source>
        <dbReference type="Pfam" id="PF04024"/>
    </source>
</evidence>
<protein>
    <recommendedName>
        <fullName evidence="8">Phage shock protein PspC N-terminal domain-containing protein</fullName>
    </recommendedName>
</protein>
<evidence type="ECO:0000256" key="1">
    <source>
        <dbReference type="ARBA" id="ARBA00004162"/>
    </source>
</evidence>
<dbReference type="eggNOG" id="COG1983">
    <property type="taxonomic scope" value="Bacteria"/>
</dbReference>
<keyword evidence="10" id="KW-1185">Reference proteome</keyword>
<keyword evidence="3 7" id="KW-0812">Transmembrane</keyword>
<feature type="region of interest" description="Disordered" evidence="6">
    <location>
        <begin position="34"/>
        <end position="58"/>
    </location>
</feature>
<comment type="caution">
    <text evidence="9">The sequence shown here is derived from an EMBL/GenBank/DDBJ whole genome shotgun (WGS) entry which is preliminary data.</text>
</comment>